<protein>
    <submittedName>
        <fullName evidence="1">Uncharacterized protein</fullName>
    </submittedName>
</protein>
<sequence>MTDKASDDTMERVLNEITAISRRLEGMDSKISALTAKTKSICLDIAGFQNRVVSLKTHMTSTEDFLNKLSDRDQELLYLHSNAIDLEDQNRRDNICLFHFPERLEGSDMKWFPKVTLPTPTGFTFDPPLELQRVHHIGSASHNLAA</sequence>
<dbReference type="EMBL" id="JANPWB010000001">
    <property type="protein sequence ID" value="KAJ1215932.1"/>
    <property type="molecule type" value="Genomic_DNA"/>
</dbReference>
<reference evidence="1" key="1">
    <citation type="journal article" date="2022" name="bioRxiv">
        <title>Sequencing and chromosome-scale assembly of the giantPleurodeles waltlgenome.</title>
        <authorList>
            <person name="Brown T."/>
            <person name="Elewa A."/>
            <person name="Iarovenko S."/>
            <person name="Subramanian E."/>
            <person name="Araus A.J."/>
            <person name="Petzold A."/>
            <person name="Susuki M."/>
            <person name="Suzuki K.-i.T."/>
            <person name="Hayashi T."/>
            <person name="Toyoda A."/>
            <person name="Oliveira C."/>
            <person name="Osipova E."/>
            <person name="Leigh N.D."/>
            <person name="Simon A."/>
            <person name="Yun M.H."/>
        </authorList>
    </citation>
    <scope>NUCLEOTIDE SEQUENCE</scope>
    <source>
        <strain evidence="1">20211129_DDA</strain>
        <tissue evidence="1">Liver</tissue>
    </source>
</reference>
<comment type="caution">
    <text evidence="1">The sequence shown here is derived from an EMBL/GenBank/DDBJ whole genome shotgun (WGS) entry which is preliminary data.</text>
</comment>
<evidence type="ECO:0000313" key="1">
    <source>
        <dbReference type="EMBL" id="KAJ1215932.1"/>
    </source>
</evidence>
<proteinExistence type="predicted"/>
<evidence type="ECO:0000313" key="2">
    <source>
        <dbReference type="Proteomes" id="UP001066276"/>
    </source>
</evidence>
<name>A0AAV7WPC4_PLEWA</name>
<accession>A0AAV7WPC4</accession>
<keyword evidence="2" id="KW-1185">Reference proteome</keyword>
<gene>
    <name evidence="1" type="ORF">NDU88_003538</name>
</gene>
<dbReference type="Proteomes" id="UP001066276">
    <property type="component" value="Chromosome 1_1"/>
</dbReference>
<organism evidence="1 2">
    <name type="scientific">Pleurodeles waltl</name>
    <name type="common">Iberian ribbed newt</name>
    <dbReference type="NCBI Taxonomy" id="8319"/>
    <lineage>
        <taxon>Eukaryota</taxon>
        <taxon>Metazoa</taxon>
        <taxon>Chordata</taxon>
        <taxon>Craniata</taxon>
        <taxon>Vertebrata</taxon>
        <taxon>Euteleostomi</taxon>
        <taxon>Amphibia</taxon>
        <taxon>Batrachia</taxon>
        <taxon>Caudata</taxon>
        <taxon>Salamandroidea</taxon>
        <taxon>Salamandridae</taxon>
        <taxon>Pleurodelinae</taxon>
        <taxon>Pleurodeles</taxon>
    </lineage>
</organism>
<dbReference type="AlphaFoldDB" id="A0AAV7WPC4"/>